<dbReference type="AlphaFoldDB" id="A0A5B7ZL99"/>
<accession>A0A5B7ZL99</accession>
<name>A0A5B7ZL99_9GAMM</name>
<dbReference type="Proteomes" id="UP000308149">
    <property type="component" value="Chromosome"/>
</dbReference>
<reference evidence="1 2" key="1">
    <citation type="submission" date="2019-06" db="EMBL/GenBank/DDBJ databases">
        <title>Thermomonas aquatica sp. nov., isolated from an industrial wastewater treatment plant.</title>
        <authorList>
            <person name="Jeon J.H."/>
            <person name="Park D.-S."/>
        </authorList>
    </citation>
    <scope>NUCLEOTIDE SEQUENCE [LARGE SCALE GENOMIC DNA]</scope>
    <source>
        <strain evidence="1 2">SY21</strain>
    </source>
</reference>
<proteinExistence type="predicted"/>
<sequence length="68" mass="7547">MNPTSAPSAQRPAFVAFVPACKAHDMSKTTGYALVKRGLLNVIRIGRRTYIDPDEFRSLPDRLAKEAE</sequence>
<keyword evidence="2" id="KW-1185">Reference proteome</keyword>
<dbReference type="OrthoDB" id="9804758at2"/>
<evidence type="ECO:0000313" key="1">
    <source>
        <dbReference type="EMBL" id="QDA56024.1"/>
    </source>
</evidence>
<gene>
    <name evidence="1" type="ORF">FHQ07_01160</name>
</gene>
<evidence type="ECO:0000313" key="2">
    <source>
        <dbReference type="Proteomes" id="UP000308149"/>
    </source>
</evidence>
<organism evidence="1 2">
    <name type="scientific">Thermomonas aquatica</name>
    <dbReference type="NCBI Taxonomy" id="2202149"/>
    <lineage>
        <taxon>Bacteria</taxon>
        <taxon>Pseudomonadati</taxon>
        <taxon>Pseudomonadota</taxon>
        <taxon>Gammaproteobacteria</taxon>
        <taxon>Lysobacterales</taxon>
        <taxon>Lysobacteraceae</taxon>
        <taxon>Thermomonas</taxon>
    </lineage>
</organism>
<dbReference type="KEGG" id="thes:FHQ07_01160"/>
<dbReference type="RefSeq" id="WP_139714933.1">
    <property type="nucleotide sequence ID" value="NZ_CP040871.1"/>
</dbReference>
<protein>
    <submittedName>
        <fullName evidence="1">Helix-turn-helix domain-containing protein</fullName>
    </submittedName>
</protein>
<dbReference type="EMBL" id="CP040871">
    <property type="protein sequence ID" value="QDA56024.1"/>
    <property type="molecule type" value="Genomic_DNA"/>
</dbReference>